<dbReference type="PANTHER" id="PTHR46273">
    <property type="entry name" value="MYOSUPPRESSIN RECEPTOR 1, ISOFORM B-RELATED"/>
    <property type="match status" value="1"/>
</dbReference>
<accession>A0AAD4R7U9</accession>
<evidence type="ECO:0000256" key="2">
    <source>
        <dbReference type="ARBA" id="ARBA00022692"/>
    </source>
</evidence>
<dbReference type="SUPFAM" id="SSF81321">
    <property type="entry name" value="Family A G protein-coupled receptor-like"/>
    <property type="match status" value="1"/>
</dbReference>
<dbReference type="Proteomes" id="UP001201812">
    <property type="component" value="Unassembled WGS sequence"/>
</dbReference>
<comment type="subcellular location">
    <subcellularLocation>
        <location evidence="1">Membrane</location>
    </subcellularLocation>
</comment>
<dbReference type="InterPro" id="IPR000276">
    <property type="entry name" value="GPCR_Rhodpsn"/>
</dbReference>
<feature type="transmembrane region" description="Helical" evidence="6">
    <location>
        <begin position="59"/>
        <end position="78"/>
    </location>
</feature>
<evidence type="ECO:0000259" key="7">
    <source>
        <dbReference type="PROSITE" id="PS50262"/>
    </source>
</evidence>
<dbReference type="GO" id="GO:0005886">
    <property type="term" value="C:plasma membrane"/>
    <property type="evidence" value="ECO:0007669"/>
    <property type="project" value="TreeGrafter"/>
</dbReference>
<evidence type="ECO:0000256" key="3">
    <source>
        <dbReference type="ARBA" id="ARBA00022989"/>
    </source>
</evidence>
<dbReference type="InterPro" id="IPR053219">
    <property type="entry name" value="GPCR_Dmsr-1"/>
</dbReference>
<dbReference type="InterPro" id="IPR017452">
    <property type="entry name" value="GPCR_Rhodpsn_7TM"/>
</dbReference>
<dbReference type="AlphaFoldDB" id="A0AAD4R7U9"/>
<dbReference type="PROSITE" id="PS50262">
    <property type="entry name" value="G_PROTEIN_RECEP_F1_2"/>
    <property type="match status" value="1"/>
</dbReference>
<evidence type="ECO:0000256" key="4">
    <source>
        <dbReference type="ARBA" id="ARBA00023136"/>
    </source>
</evidence>
<feature type="domain" description="G-protein coupled receptors family 1 profile" evidence="7">
    <location>
        <begin position="39"/>
        <end position="374"/>
    </location>
</feature>
<feature type="transmembrane region" description="Helical" evidence="6">
    <location>
        <begin position="98"/>
        <end position="125"/>
    </location>
</feature>
<dbReference type="PRINTS" id="PR00237">
    <property type="entry name" value="GPCRRHODOPSN"/>
</dbReference>
<dbReference type="Pfam" id="PF10324">
    <property type="entry name" value="7TM_GPCR_Srw"/>
    <property type="match status" value="2"/>
</dbReference>
<comment type="caution">
    <text evidence="8">The sequence shown here is derived from an EMBL/GenBank/DDBJ whole genome shotgun (WGS) entry which is preliminary data.</text>
</comment>
<proteinExistence type="predicted"/>
<organism evidence="8 9">
    <name type="scientific">Ditylenchus destructor</name>
    <dbReference type="NCBI Taxonomy" id="166010"/>
    <lineage>
        <taxon>Eukaryota</taxon>
        <taxon>Metazoa</taxon>
        <taxon>Ecdysozoa</taxon>
        <taxon>Nematoda</taxon>
        <taxon>Chromadorea</taxon>
        <taxon>Rhabditida</taxon>
        <taxon>Tylenchina</taxon>
        <taxon>Tylenchomorpha</taxon>
        <taxon>Sphaerularioidea</taxon>
        <taxon>Anguinidae</taxon>
        <taxon>Anguininae</taxon>
        <taxon>Ditylenchus</taxon>
    </lineage>
</organism>
<feature type="transmembrane region" description="Helical" evidence="6">
    <location>
        <begin position="27"/>
        <end position="47"/>
    </location>
</feature>
<keyword evidence="3 6" id="KW-1133">Transmembrane helix</keyword>
<evidence type="ECO:0000313" key="8">
    <source>
        <dbReference type="EMBL" id="KAI1728914.1"/>
    </source>
</evidence>
<keyword evidence="4 6" id="KW-0472">Membrane</keyword>
<feature type="transmembrane region" description="Helical" evidence="6">
    <location>
        <begin position="137"/>
        <end position="156"/>
    </location>
</feature>
<evidence type="ECO:0000256" key="1">
    <source>
        <dbReference type="ARBA" id="ARBA00004370"/>
    </source>
</evidence>
<feature type="region of interest" description="Disordered" evidence="5">
    <location>
        <begin position="263"/>
        <end position="311"/>
    </location>
</feature>
<gene>
    <name evidence="8" type="ORF">DdX_01123</name>
</gene>
<dbReference type="InterPro" id="IPR019427">
    <property type="entry name" value="7TM_GPCR_serpentine_rcpt_Srw"/>
</dbReference>
<evidence type="ECO:0000256" key="5">
    <source>
        <dbReference type="SAM" id="MobiDB-lite"/>
    </source>
</evidence>
<feature type="compositionally biased region" description="Low complexity" evidence="5">
    <location>
        <begin position="263"/>
        <end position="281"/>
    </location>
</feature>
<dbReference type="EMBL" id="JAKKPZ010000001">
    <property type="protein sequence ID" value="KAI1728914.1"/>
    <property type="molecule type" value="Genomic_DNA"/>
</dbReference>
<feature type="compositionally biased region" description="Polar residues" evidence="5">
    <location>
        <begin position="282"/>
        <end position="295"/>
    </location>
</feature>
<name>A0AAD4R7U9_9BILA</name>
<dbReference type="PANTHER" id="PTHR46273:SF4">
    <property type="entry name" value="AT19640P"/>
    <property type="match status" value="1"/>
</dbReference>
<protein>
    <submittedName>
        <fullName evidence="8">Serpentine type 7TM GPCR chemoreceptor srw domain-containing protein</fullName>
    </submittedName>
</protein>
<sequence length="499" mass="55059">MRKEIYCSNFQLLSETIGWYDSFIHQFIYQVLCLIGVIANVCIVVVLLRPPMRKNPFNLFLIAIAICDLTLMASYFIYKQVELCHPWYFEFAWIIFTYAYAVLSVFVHSASLWMTVNMAVLRYLVLRNSASSGNNNLNTYSAATISVVAAVAISLIGSAPNMLRYQIQDNGMLAVPEACLSNASRYAHFYTKGQQVHAYTLSQPAFWSCSWERFSFWTAGLMLKIIPCILLTVFMTLLVRMLMEARERRLRLCRGAATPTNAVVANNTSPNNTSATTNTNTINSGGHQPNTVNRQPSSGPPASGANSASGKTQAERTTAMLTIIVAVFLITELPQGILVLAIGVQPQVRFAMHQLGNVIDLLSLLNSSVNFILYSTMSNLFRHEFLQTFGGCCPSCPAPIRRWIRGLIGRRRLLFKNRLSNGNGNMAVVGGGKSGEGCGSSSASRSALLRPFGGTADNIASECITISTPPQPALMEKNQKAQYTENERLLENGEGDHHF</sequence>
<feature type="compositionally biased region" description="Low complexity" evidence="5">
    <location>
        <begin position="296"/>
        <end position="310"/>
    </location>
</feature>
<keyword evidence="2 6" id="KW-0812">Transmembrane</keyword>
<reference evidence="8" key="1">
    <citation type="submission" date="2022-01" db="EMBL/GenBank/DDBJ databases">
        <title>Genome Sequence Resource for Two Populations of Ditylenchus destructor, the Migratory Endoparasitic Phytonematode.</title>
        <authorList>
            <person name="Zhang H."/>
            <person name="Lin R."/>
            <person name="Xie B."/>
        </authorList>
    </citation>
    <scope>NUCLEOTIDE SEQUENCE</scope>
    <source>
        <strain evidence="8">BazhouSP</strain>
    </source>
</reference>
<keyword evidence="9" id="KW-1185">Reference proteome</keyword>
<dbReference type="Gene3D" id="1.20.1070.10">
    <property type="entry name" value="Rhodopsin 7-helix transmembrane proteins"/>
    <property type="match status" value="1"/>
</dbReference>
<dbReference type="GO" id="GO:0008528">
    <property type="term" value="F:G protein-coupled peptide receptor activity"/>
    <property type="evidence" value="ECO:0007669"/>
    <property type="project" value="InterPro"/>
</dbReference>
<feature type="transmembrane region" description="Helical" evidence="6">
    <location>
        <begin position="319"/>
        <end position="343"/>
    </location>
</feature>
<feature type="transmembrane region" description="Helical" evidence="6">
    <location>
        <begin position="214"/>
        <end position="239"/>
    </location>
</feature>
<evidence type="ECO:0000256" key="6">
    <source>
        <dbReference type="SAM" id="Phobius"/>
    </source>
</evidence>
<dbReference type="CDD" id="cd14978">
    <property type="entry name" value="7tmA_FMRFamide_R-like"/>
    <property type="match status" value="1"/>
</dbReference>
<evidence type="ECO:0000313" key="9">
    <source>
        <dbReference type="Proteomes" id="UP001201812"/>
    </source>
</evidence>